<organism evidence="1 2">
    <name type="scientific">Dorcoceras hygrometricum</name>
    <dbReference type="NCBI Taxonomy" id="472368"/>
    <lineage>
        <taxon>Eukaryota</taxon>
        <taxon>Viridiplantae</taxon>
        <taxon>Streptophyta</taxon>
        <taxon>Embryophyta</taxon>
        <taxon>Tracheophyta</taxon>
        <taxon>Spermatophyta</taxon>
        <taxon>Magnoliopsida</taxon>
        <taxon>eudicotyledons</taxon>
        <taxon>Gunneridae</taxon>
        <taxon>Pentapetalae</taxon>
        <taxon>asterids</taxon>
        <taxon>lamiids</taxon>
        <taxon>Lamiales</taxon>
        <taxon>Gesneriaceae</taxon>
        <taxon>Didymocarpoideae</taxon>
        <taxon>Trichosporeae</taxon>
        <taxon>Loxocarpinae</taxon>
        <taxon>Dorcoceras</taxon>
    </lineage>
</organism>
<accession>A0A2Z7CCN3</accession>
<dbReference type="Proteomes" id="UP000250235">
    <property type="component" value="Unassembled WGS sequence"/>
</dbReference>
<dbReference type="AlphaFoldDB" id="A0A2Z7CCN3"/>
<sequence>MESIESHSLFIYFAQLSNMSECVFVILQSFANFELSLLVPDRNVPKLTTQPRRLIPKADIRLTRCCSTDNNSELLHHQLTTTTSATAYDPQR</sequence>
<name>A0A2Z7CCN3_9LAMI</name>
<evidence type="ECO:0000313" key="1">
    <source>
        <dbReference type="EMBL" id="KZV42440.1"/>
    </source>
</evidence>
<keyword evidence="2" id="KW-1185">Reference proteome</keyword>
<proteinExistence type="predicted"/>
<evidence type="ECO:0000313" key="2">
    <source>
        <dbReference type="Proteomes" id="UP000250235"/>
    </source>
</evidence>
<gene>
    <name evidence="1" type="ORF">F511_32780</name>
</gene>
<protein>
    <submittedName>
        <fullName evidence="1">Uncharacterized protein</fullName>
    </submittedName>
</protein>
<reference evidence="1 2" key="1">
    <citation type="journal article" date="2015" name="Proc. Natl. Acad. Sci. U.S.A.">
        <title>The resurrection genome of Boea hygrometrica: A blueprint for survival of dehydration.</title>
        <authorList>
            <person name="Xiao L."/>
            <person name="Yang G."/>
            <person name="Zhang L."/>
            <person name="Yang X."/>
            <person name="Zhao S."/>
            <person name="Ji Z."/>
            <person name="Zhou Q."/>
            <person name="Hu M."/>
            <person name="Wang Y."/>
            <person name="Chen M."/>
            <person name="Xu Y."/>
            <person name="Jin H."/>
            <person name="Xiao X."/>
            <person name="Hu G."/>
            <person name="Bao F."/>
            <person name="Hu Y."/>
            <person name="Wan P."/>
            <person name="Li L."/>
            <person name="Deng X."/>
            <person name="Kuang T."/>
            <person name="Xiang C."/>
            <person name="Zhu J.K."/>
            <person name="Oliver M.J."/>
            <person name="He Y."/>
        </authorList>
    </citation>
    <scope>NUCLEOTIDE SEQUENCE [LARGE SCALE GENOMIC DNA]</scope>
    <source>
        <strain evidence="2">cv. XS01</strain>
    </source>
</reference>
<dbReference type="EMBL" id="KQ999049">
    <property type="protein sequence ID" value="KZV42440.1"/>
    <property type="molecule type" value="Genomic_DNA"/>
</dbReference>